<gene>
    <name evidence="2" type="ORF">P256_00692</name>
</gene>
<dbReference type="PATRIC" id="fig|1392540.3.peg.673"/>
<comment type="caution">
    <text evidence="2">The sequence shown here is derived from an EMBL/GenBank/DDBJ whole genome shotgun (WGS) entry which is preliminary data.</text>
</comment>
<sequence>MSKSIAVILHKVEVIMEKHGFWKVTGVCLFAILLWQAPNIINAIAKLIEVVK</sequence>
<evidence type="ECO:0000313" key="2">
    <source>
        <dbReference type="EMBL" id="ESK40245.1"/>
    </source>
</evidence>
<proteinExistence type="predicted"/>
<reference evidence="2 3" key="1">
    <citation type="submission" date="2013-10" db="EMBL/GenBank/DDBJ databases">
        <title>The Genome Sequence of Acinetobacter nectaris CIP 110549.</title>
        <authorList>
            <consortium name="The Broad Institute Genomics Platform"/>
            <consortium name="The Broad Institute Genome Sequencing Center for Infectious Disease"/>
            <person name="Cerqueira G."/>
            <person name="Feldgarden M."/>
            <person name="Courvalin P."/>
            <person name="Grillot-Courvalin C."/>
            <person name="Clermont D."/>
            <person name="Rocha E."/>
            <person name="Yoon E.-J."/>
            <person name="Nemec A."/>
            <person name="Young S.K."/>
            <person name="Zeng Q."/>
            <person name="Gargeya S."/>
            <person name="Fitzgerald M."/>
            <person name="Abouelleil A."/>
            <person name="Alvarado L."/>
            <person name="Berlin A.M."/>
            <person name="Chapman S.B."/>
            <person name="Gainer-Dewar J."/>
            <person name="Goldberg J."/>
            <person name="Gnerre S."/>
            <person name="Griggs A."/>
            <person name="Gujja S."/>
            <person name="Hansen M."/>
            <person name="Howarth C."/>
            <person name="Imamovic A."/>
            <person name="Ireland A."/>
            <person name="Larimer J."/>
            <person name="McCowan C."/>
            <person name="Murphy C."/>
            <person name="Pearson M."/>
            <person name="Poon T.W."/>
            <person name="Priest M."/>
            <person name="Roberts A."/>
            <person name="Saif S."/>
            <person name="Shea T."/>
            <person name="Sykes S."/>
            <person name="Wortman J."/>
            <person name="Nusbaum C."/>
            <person name="Birren B."/>
        </authorList>
    </citation>
    <scope>NUCLEOTIDE SEQUENCE [LARGE SCALE GENOMIC DNA]</scope>
    <source>
        <strain evidence="2 3">CIP 110549</strain>
    </source>
</reference>
<keyword evidence="1" id="KW-0812">Transmembrane</keyword>
<dbReference type="EMBL" id="AYER01000003">
    <property type="protein sequence ID" value="ESK40245.1"/>
    <property type="molecule type" value="Genomic_DNA"/>
</dbReference>
<evidence type="ECO:0000313" key="3">
    <source>
        <dbReference type="Proteomes" id="UP000023785"/>
    </source>
</evidence>
<dbReference type="RefSeq" id="WP_023272286.1">
    <property type="nucleotide sequence ID" value="NZ_KI530712.1"/>
</dbReference>
<accession>V2TVB6</accession>
<dbReference type="eggNOG" id="ENOG5031S7B">
    <property type="taxonomic scope" value="Bacteria"/>
</dbReference>
<keyword evidence="3" id="KW-1185">Reference proteome</keyword>
<protein>
    <submittedName>
        <fullName evidence="2">Uncharacterized protein</fullName>
    </submittedName>
</protein>
<dbReference type="HOGENOM" id="CLU_3075650_0_0_6"/>
<organism evidence="2 3">
    <name type="scientific">Acinetobacter nectaris CIP 110549</name>
    <dbReference type="NCBI Taxonomy" id="1392540"/>
    <lineage>
        <taxon>Bacteria</taxon>
        <taxon>Pseudomonadati</taxon>
        <taxon>Pseudomonadota</taxon>
        <taxon>Gammaproteobacteria</taxon>
        <taxon>Moraxellales</taxon>
        <taxon>Moraxellaceae</taxon>
        <taxon>Acinetobacter</taxon>
    </lineage>
</organism>
<evidence type="ECO:0000256" key="1">
    <source>
        <dbReference type="SAM" id="Phobius"/>
    </source>
</evidence>
<dbReference type="STRING" id="1392540.P256_00692"/>
<feature type="transmembrane region" description="Helical" evidence="1">
    <location>
        <begin position="20"/>
        <end position="37"/>
    </location>
</feature>
<name>V2TVB6_9GAMM</name>
<keyword evidence="1" id="KW-1133">Transmembrane helix</keyword>
<dbReference type="Proteomes" id="UP000023785">
    <property type="component" value="Unassembled WGS sequence"/>
</dbReference>
<keyword evidence="1" id="KW-0472">Membrane</keyword>
<dbReference type="AlphaFoldDB" id="V2TVB6"/>